<keyword evidence="3" id="KW-1185">Reference proteome</keyword>
<feature type="region of interest" description="Disordered" evidence="1">
    <location>
        <begin position="1"/>
        <end position="68"/>
    </location>
</feature>
<dbReference type="EMBL" id="KZ819197">
    <property type="protein sequence ID" value="PWY98639.1"/>
    <property type="molecule type" value="Genomic_DNA"/>
</dbReference>
<feature type="compositionally biased region" description="Basic and acidic residues" evidence="1">
    <location>
        <begin position="26"/>
        <end position="36"/>
    </location>
</feature>
<dbReference type="InParanoid" id="A0A317XLC5"/>
<evidence type="ECO:0000313" key="3">
    <source>
        <dbReference type="Proteomes" id="UP000246740"/>
    </source>
</evidence>
<organism evidence="2 3">
    <name type="scientific">Testicularia cyperi</name>
    <dbReference type="NCBI Taxonomy" id="1882483"/>
    <lineage>
        <taxon>Eukaryota</taxon>
        <taxon>Fungi</taxon>
        <taxon>Dikarya</taxon>
        <taxon>Basidiomycota</taxon>
        <taxon>Ustilaginomycotina</taxon>
        <taxon>Ustilaginomycetes</taxon>
        <taxon>Ustilaginales</taxon>
        <taxon>Anthracoideaceae</taxon>
        <taxon>Testicularia</taxon>
    </lineage>
</organism>
<reference evidence="2 3" key="1">
    <citation type="journal article" date="2018" name="Mol. Biol. Evol.">
        <title>Broad Genomic Sampling Reveals a Smut Pathogenic Ancestry of the Fungal Clade Ustilaginomycotina.</title>
        <authorList>
            <person name="Kijpornyongpan T."/>
            <person name="Mondo S.J."/>
            <person name="Barry K."/>
            <person name="Sandor L."/>
            <person name="Lee J."/>
            <person name="Lipzen A."/>
            <person name="Pangilinan J."/>
            <person name="LaButti K."/>
            <person name="Hainaut M."/>
            <person name="Henrissat B."/>
            <person name="Grigoriev I.V."/>
            <person name="Spatafora J.W."/>
            <person name="Aime M.C."/>
        </authorList>
    </citation>
    <scope>NUCLEOTIDE SEQUENCE [LARGE SCALE GENOMIC DNA]</scope>
    <source>
        <strain evidence="2 3">MCA 3645</strain>
    </source>
</reference>
<evidence type="ECO:0000256" key="1">
    <source>
        <dbReference type="SAM" id="MobiDB-lite"/>
    </source>
</evidence>
<protein>
    <submittedName>
        <fullName evidence="2">Uncharacterized protein</fullName>
    </submittedName>
</protein>
<accession>A0A317XLC5</accession>
<gene>
    <name evidence="2" type="ORF">BCV70DRAFT_144415</name>
</gene>
<feature type="non-terminal residue" evidence="2">
    <location>
        <position position="94"/>
    </location>
</feature>
<name>A0A317XLC5_9BASI</name>
<dbReference type="OrthoDB" id="2590867at2759"/>
<dbReference type="Proteomes" id="UP000246740">
    <property type="component" value="Unassembled WGS sequence"/>
</dbReference>
<dbReference type="AlphaFoldDB" id="A0A317XLC5"/>
<proteinExistence type="predicted"/>
<sequence>VFDAGHGAGEVIRGNINDTLDSAGEGLRKGTSEHDSSATTTATGTEDIHGRSSDYNHAGSHQGVAQNGANEFHKGLDRLTGALSGNSSSANTNT</sequence>
<evidence type="ECO:0000313" key="2">
    <source>
        <dbReference type="EMBL" id="PWY98639.1"/>
    </source>
</evidence>
<feature type="non-terminal residue" evidence="2">
    <location>
        <position position="1"/>
    </location>
</feature>